<dbReference type="Gene3D" id="1.25.10.10">
    <property type="entry name" value="Leucine-rich Repeat Variant"/>
    <property type="match status" value="1"/>
</dbReference>
<accession>A0ABT3ACS1</accession>
<dbReference type="Proteomes" id="UP001652504">
    <property type="component" value="Unassembled WGS sequence"/>
</dbReference>
<comment type="caution">
    <text evidence="1">The sequence shown here is derived from an EMBL/GenBank/DDBJ whole genome shotgun (WGS) entry which is preliminary data.</text>
</comment>
<protein>
    <recommendedName>
        <fullName evidence="3">HEAT repeat domain-containing protein</fullName>
    </recommendedName>
</protein>
<proteinExistence type="predicted"/>
<dbReference type="SUPFAM" id="SSF48371">
    <property type="entry name" value="ARM repeat"/>
    <property type="match status" value="1"/>
</dbReference>
<reference evidence="1 2" key="1">
    <citation type="submission" date="2022-10" db="EMBL/GenBank/DDBJ databases">
        <title>Aestuariibacter sp. AA17 isolated from Montipora capitata coral fragment.</title>
        <authorList>
            <person name="Emsley S.A."/>
            <person name="Pfannmuller K.M."/>
            <person name="Loughran R.M."/>
            <person name="Shlafstein M."/>
            <person name="Papke E."/>
            <person name="Saw J.H."/>
            <person name="Ushijima B."/>
            <person name="Videau P."/>
        </authorList>
    </citation>
    <scope>NUCLEOTIDE SEQUENCE [LARGE SCALE GENOMIC DNA]</scope>
    <source>
        <strain evidence="1 2">AA17</strain>
    </source>
</reference>
<evidence type="ECO:0008006" key="3">
    <source>
        <dbReference type="Google" id="ProtNLM"/>
    </source>
</evidence>
<evidence type="ECO:0000313" key="2">
    <source>
        <dbReference type="Proteomes" id="UP001652504"/>
    </source>
</evidence>
<dbReference type="RefSeq" id="WP_263713764.1">
    <property type="nucleotide sequence ID" value="NZ_JAOWKX010000011.1"/>
</dbReference>
<dbReference type="InterPro" id="IPR016024">
    <property type="entry name" value="ARM-type_fold"/>
</dbReference>
<organism evidence="1 2">
    <name type="scientific">Fluctibacter corallii</name>
    <dbReference type="NCBI Taxonomy" id="2984329"/>
    <lineage>
        <taxon>Bacteria</taxon>
        <taxon>Pseudomonadati</taxon>
        <taxon>Pseudomonadota</taxon>
        <taxon>Gammaproteobacteria</taxon>
        <taxon>Alteromonadales</taxon>
        <taxon>Alteromonadaceae</taxon>
        <taxon>Fluctibacter</taxon>
    </lineage>
</organism>
<evidence type="ECO:0000313" key="1">
    <source>
        <dbReference type="EMBL" id="MCV2886476.1"/>
    </source>
</evidence>
<dbReference type="EMBL" id="JAOWKX010000011">
    <property type="protein sequence ID" value="MCV2886476.1"/>
    <property type="molecule type" value="Genomic_DNA"/>
</dbReference>
<sequence>MDKEKIKRLSFIELREMFLNNEFVEDLEERHDAICSLHNKMEDVRDLIPLLLENDKNCQVVATFIATQEGDGAKPIFSPYIFDLLESPWEEVRDEVCDCFFNCDPNEEQIVSLIKHLKDPSERIRLRVISVLCRLSTEKLLAIHKYIVGLSNYKDLAENMNLLVNSLNVQCDFEYLKKQMRASNENVKVFSYVSTYKLYGNSEELSQIVNISNSEDIRFHHEIYFSEDED</sequence>
<dbReference type="InterPro" id="IPR011989">
    <property type="entry name" value="ARM-like"/>
</dbReference>
<gene>
    <name evidence="1" type="ORF">OE749_17405</name>
</gene>
<keyword evidence="2" id="KW-1185">Reference proteome</keyword>
<name>A0ABT3ACS1_9ALTE</name>